<dbReference type="Proteomes" id="UP000061432">
    <property type="component" value="Plasmid pMaq22A_1p"/>
</dbReference>
<feature type="transmembrane region" description="Helical" evidence="1">
    <location>
        <begin position="263"/>
        <end position="285"/>
    </location>
</feature>
<evidence type="ECO:0008006" key="4">
    <source>
        <dbReference type="Google" id="ProtNLM"/>
    </source>
</evidence>
<sequence>MTSAPRLSLLACAGSTLAAGLWAGLARIGWDLPRGAALADLHGPLLVCGLFGTLIALERAVALGRAWAFLGPFASVAGTAGLLAGWPPEAAGWAYVLAAAALCIASTRTMQLQAAPSTASLAAGSLAWLFGNVQWARGTAVPELAGWWLAFLVLTVAGERLDLSRLTAPRRGGLPLYAGACALLLAGAACGLASRVGAALAGAGLLTLTGWLVRHDIAVRTVRRDGQARFMAACMLAGYAWLGLAGLALIAQPPSETALGYDIALHAVLIGFVLSMVFGHAPIILPAVARLRVPYGPLLYGPLVLLHASVTLRAGSGLAGWHSGRQWSGLLTIAAVLAYPACAAASKRVGGHARPLPIRRAVP</sequence>
<keyword evidence="2" id="KW-0614">Plasmid</keyword>
<feature type="transmembrane region" description="Helical" evidence="1">
    <location>
        <begin position="66"/>
        <end position="84"/>
    </location>
</feature>
<dbReference type="OrthoDB" id="9811974at2"/>
<dbReference type="PATRIC" id="fig|270351.10.peg.6309"/>
<organism evidence="2 3">
    <name type="scientific">Methylobacterium aquaticum</name>
    <dbReference type="NCBI Taxonomy" id="270351"/>
    <lineage>
        <taxon>Bacteria</taxon>
        <taxon>Pseudomonadati</taxon>
        <taxon>Pseudomonadota</taxon>
        <taxon>Alphaproteobacteria</taxon>
        <taxon>Hyphomicrobiales</taxon>
        <taxon>Methylobacteriaceae</taxon>
        <taxon>Methylobacterium</taxon>
    </lineage>
</organism>
<evidence type="ECO:0000256" key="1">
    <source>
        <dbReference type="SAM" id="Phobius"/>
    </source>
</evidence>
<feature type="transmembrane region" description="Helical" evidence="1">
    <location>
        <begin position="90"/>
        <end position="107"/>
    </location>
</feature>
<geneLocation type="plasmid" evidence="3">
    <name>pMaq22A_1p DNA</name>
</geneLocation>
<keyword evidence="1" id="KW-0472">Membrane</keyword>
<name>A0A0C6FLL1_9HYPH</name>
<protein>
    <recommendedName>
        <fullName evidence="4">NnrS family protein</fullName>
    </recommendedName>
</protein>
<evidence type="ECO:0000313" key="3">
    <source>
        <dbReference type="Proteomes" id="UP000061432"/>
    </source>
</evidence>
<dbReference type="EMBL" id="AP014705">
    <property type="protein sequence ID" value="BAQ49248.1"/>
    <property type="molecule type" value="Genomic_DNA"/>
</dbReference>
<reference evidence="3" key="2">
    <citation type="submission" date="2015-01" db="EMBL/GenBank/DDBJ databases">
        <title>Complete genome sequence of Methylobacterium aquaticum strain 22A.</title>
        <authorList>
            <person name="Tani A."/>
            <person name="Ogura Y."/>
            <person name="Hayashi T."/>
        </authorList>
    </citation>
    <scope>NUCLEOTIDE SEQUENCE [LARGE SCALE GENOMIC DNA]</scope>
    <source>
        <strain evidence="3">MA-22A</strain>
        <plasmid evidence="3">Plasmid pMaq22A_1p DNA</plasmid>
    </source>
</reference>
<reference evidence="2 3" key="1">
    <citation type="journal article" date="2015" name="Genome Announc.">
        <title>Complete Genome Sequence of Methylobacterium aquaticum Strain 22A, Isolated from Racomitrium japonicum Moss.</title>
        <authorList>
            <person name="Tani A."/>
            <person name="Ogura Y."/>
            <person name="Hayashi T."/>
            <person name="Kimbara K."/>
        </authorList>
    </citation>
    <scope>NUCLEOTIDE SEQUENCE [LARGE SCALE GENOMIC DNA]</scope>
    <source>
        <strain evidence="2 3">MA-22A</strain>
        <plasmid evidence="3">Plasmid pMaq22A_1p DNA</plasmid>
    </source>
</reference>
<feature type="transmembrane region" description="Helical" evidence="1">
    <location>
        <begin position="36"/>
        <end position="57"/>
    </location>
</feature>
<feature type="transmembrane region" description="Helical" evidence="1">
    <location>
        <begin position="230"/>
        <end position="251"/>
    </location>
</feature>
<proteinExistence type="predicted"/>
<dbReference type="AlphaFoldDB" id="A0A0C6FLL1"/>
<keyword evidence="1" id="KW-1133">Transmembrane helix</keyword>
<dbReference type="RefSeq" id="WP_060850345.1">
    <property type="nucleotide sequence ID" value="NZ_AP014705.1"/>
</dbReference>
<gene>
    <name evidence="2" type="ORF">Maq22A_1p34985</name>
</gene>
<dbReference type="KEGG" id="maqu:Maq22A_1p34985"/>
<feature type="transmembrane region" description="Helical" evidence="1">
    <location>
        <begin position="174"/>
        <end position="194"/>
    </location>
</feature>
<keyword evidence="1" id="KW-0812">Transmembrane</keyword>
<feature type="transmembrane region" description="Helical" evidence="1">
    <location>
        <begin position="200"/>
        <end position="218"/>
    </location>
</feature>
<evidence type="ECO:0000313" key="2">
    <source>
        <dbReference type="EMBL" id="BAQ49248.1"/>
    </source>
</evidence>
<accession>A0A0C6FLL1</accession>